<dbReference type="Proteomes" id="UP000266234">
    <property type="component" value="Unassembled WGS sequence"/>
</dbReference>
<evidence type="ECO:0000256" key="4">
    <source>
        <dbReference type="ARBA" id="ARBA00009461"/>
    </source>
</evidence>
<comment type="subcellular location">
    <subcellularLocation>
        <location evidence="3">Cytoplasm</location>
    </subcellularLocation>
    <subcellularLocation>
        <location evidence="2">Nucleus</location>
    </subcellularLocation>
</comment>
<keyword evidence="7" id="KW-0539">Nucleus</keyword>
<evidence type="ECO:0000256" key="1">
    <source>
        <dbReference type="ARBA" id="ARBA00002738"/>
    </source>
</evidence>
<keyword evidence="6" id="KW-0963">Cytoplasm</keyword>
<dbReference type="Pfam" id="PF14474">
    <property type="entry name" value="RTC4"/>
    <property type="match status" value="1"/>
</dbReference>
<feature type="compositionally biased region" description="Basic and acidic residues" evidence="8">
    <location>
        <begin position="92"/>
        <end position="105"/>
    </location>
</feature>
<dbReference type="OrthoDB" id="128308at2759"/>
<proteinExistence type="inferred from homology"/>
<comment type="function">
    <text evidence="1">May be involved in a process influencing telomere capping.</text>
</comment>
<dbReference type="InterPro" id="IPR039024">
    <property type="entry name" value="RTC4"/>
</dbReference>
<evidence type="ECO:0000256" key="5">
    <source>
        <dbReference type="ARBA" id="ARBA00015162"/>
    </source>
</evidence>
<evidence type="ECO:0000256" key="3">
    <source>
        <dbReference type="ARBA" id="ARBA00004496"/>
    </source>
</evidence>
<evidence type="ECO:0000259" key="9">
    <source>
        <dbReference type="SMART" id="SM01312"/>
    </source>
</evidence>
<evidence type="ECO:0000313" key="11">
    <source>
        <dbReference type="Proteomes" id="UP000266234"/>
    </source>
</evidence>
<feature type="compositionally biased region" description="Polar residues" evidence="8">
    <location>
        <begin position="260"/>
        <end position="270"/>
    </location>
</feature>
<name>A0A395SRB8_9HYPO</name>
<evidence type="ECO:0000256" key="6">
    <source>
        <dbReference type="ARBA" id="ARBA00022490"/>
    </source>
</evidence>
<keyword evidence="11" id="KW-1185">Reference proteome</keyword>
<evidence type="ECO:0000256" key="8">
    <source>
        <dbReference type="SAM" id="MobiDB-lite"/>
    </source>
</evidence>
<organism evidence="10 11">
    <name type="scientific">Fusarium longipes</name>
    <dbReference type="NCBI Taxonomy" id="694270"/>
    <lineage>
        <taxon>Eukaryota</taxon>
        <taxon>Fungi</taxon>
        <taxon>Dikarya</taxon>
        <taxon>Ascomycota</taxon>
        <taxon>Pezizomycotina</taxon>
        <taxon>Sordariomycetes</taxon>
        <taxon>Hypocreomycetidae</taxon>
        <taxon>Hypocreales</taxon>
        <taxon>Nectriaceae</taxon>
        <taxon>Fusarium</taxon>
    </lineage>
</organism>
<feature type="region of interest" description="Disordered" evidence="8">
    <location>
        <begin position="1"/>
        <end position="139"/>
    </location>
</feature>
<evidence type="ECO:0000256" key="7">
    <source>
        <dbReference type="ARBA" id="ARBA00023242"/>
    </source>
</evidence>
<gene>
    <name evidence="10" type="ORF">FLONG3_5882</name>
</gene>
<comment type="caution">
    <text evidence="10">The sequence shown here is derived from an EMBL/GenBank/DDBJ whole genome shotgun (WGS) entry which is preliminary data.</text>
</comment>
<dbReference type="EMBL" id="PXOG01000127">
    <property type="protein sequence ID" value="RGP75014.1"/>
    <property type="molecule type" value="Genomic_DNA"/>
</dbReference>
<reference evidence="10 11" key="1">
    <citation type="journal article" date="2018" name="PLoS Pathog.">
        <title>Evolution of structural diversity of trichothecenes, a family of toxins produced by plant pathogenic and entomopathogenic fungi.</title>
        <authorList>
            <person name="Proctor R.H."/>
            <person name="McCormick S.P."/>
            <person name="Kim H.S."/>
            <person name="Cardoza R.E."/>
            <person name="Stanley A.M."/>
            <person name="Lindo L."/>
            <person name="Kelly A."/>
            <person name="Brown D.W."/>
            <person name="Lee T."/>
            <person name="Vaughan M.M."/>
            <person name="Alexander N.J."/>
            <person name="Busman M."/>
            <person name="Gutierrez S."/>
        </authorList>
    </citation>
    <scope>NUCLEOTIDE SEQUENCE [LARGE SCALE GENOMIC DNA]</scope>
    <source>
        <strain evidence="10 11">NRRL 20695</strain>
    </source>
</reference>
<sequence>MSKKSRPPTLLSTFNVQEKQKLEQEPEDVNAPPMSSGAEDEEDDELPSATDLKARSSRSKKEAYAESDDSESERSSRGNIKRTSFPSSSTAKSREKTTRKTKGGEGKQSMAEVIEEASSSSSKRMRVSSESENDSPNHFGLTVFERITEFTNKERFVKLPSSRPCVNLLAGNGNGPNRKIIAKGHEDEDDLLNSSPSQDKPTFKPVASESLSPKKPESKKRRLAVPADDMGTPEKEVKPTIILPSGKHSGSGQDKKGRSISASQESTFSNRGVFKPPHPSLIGKRPRKKKERSPTPEYKPAMFVNPVDIDSDFVLEGGNVDSVSSPILSDLDQLSDTGSIEILPEDEQSLEEIVTKCPWCGDTVSEQALQDYSKGKRLNVRMQTRFCAKHKKETAMDTWRERGYPHIDWSRLEKRLEDHQEYLANIVDGKKSYYRDMLAEKIQTGQARSLKKEGDLNPGYYGPRGCKVMCDYLVEEFGELLKEKATKDRVIAGRGSAAFIQSVLVAELAVQLIIEDMDVSAGKAREIMEESKALDLPLP</sequence>
<feature type="domain" description="Restriction of telomere capping protein 4 C-terminal" evidence="9">
    <location>
        <begin position="426"/>
        <end position="536"/>
    </location>
</feature>
<evidence type="ECO:0000313" key="10">
    <source>
        <dbReference type="EMBL" id="RGP75014.1"/>
    </source>
</evidence>
<feature type="region of interest" description="Disordered" evidence="8">
    <location>
        <begin position="168"/>
        <end position="302"/>
    </location>
</feature>
<evidence type="ECO:0000256" key="2">
    <source>
        <dbReference type="ARBA" id="ARBA00004123"/>
    </source>
</evidence>
<accession>A0A395SRB8</accession>
<dbReference type="InterPro" id="IPR028094">
    <property type="entry name" value="RTC4_C"/>
</dbReference>
<protein>
    <recommendedName>
        <fullName evidence="5">Restriction of telomere capping protein 4</fullName>
    </recommendedName>
</protein>
<feature type="compositionally biased region" description="Low complexity" evidence="8">
    <location>
        <begin position="107"/>
        <end position="122"/>
    </location>
</feature>
<comment type="similarity">
    <text evidence="4">Belongs to the RTC4 family.</text>
</comment>
<dbReference type="PANTHER" id="PTHR41391">
    <property type="entry name" value="RESTRICTION OF TELOMERE CAPPING PROTEIN 4"/>
    <property type="match status" value="1"/>
</dbReference>
<dbReference type="AlphaFoldDB" id="A0A395SRB8"/>
<dbReference type="SMART" id="SM01312">
    <property type="entry name" value="RTC4"/>
    <property type="match status" value="1"/>
</dbReference>
<dbReference type="PANTHER" id="PTHR41391:SF1">
    <property type="entry name" value="RESTRICTION OF TELOMERE CAPPING PROTEIN 4"/>
    <property type="match status" value="1"/>
</dbReference>
<dbReference type="GO" id="GO:0005634">
    <property type="term" value="C:nucleus"/>
    <property type="evidence" value="ECO:0007669"/>
    <property type="project" value="UniProtKB-SubCell"/>
</dbReference>
<dbReference type="GO" id="GO:0005737">
    <property type="term" value="C:cytoplasm"/>
    <property type="evidence" value="ECO:0007669"/>
    <property type="project" value="UniProtKB-SubCell"/>
</dbReference>